<reference evidence="1" key="2">
    <citation type="journal article" date="2015" name="Fish Shellfish Immunol.">
        <title>Early steps in the European eel (Anguilla anguilla)-Vibrio vulnificus interaction in the gills: Role of the RtxA13 toxin.</title>
        <authorList>
            <person name="Callol A."/>
            <person name="Pajuelo D."/>
            <person name="Ebbesson L."/>
            <person name="Teles M."/>
            <person name="MacKenzie S."/>
            <person name="Amaro C."/>
        </authorList>
    </citation>
    <scope>NUCLEOTIDE SEQUENCE</scope>
</reference>
<proteinExistence type="predicted"/>
<reference evidence="1" key="1">
    <citation type="submission" date="2014-11" db="EMBL/GenBank/DDBJ databases">
        <authorList>
            <person name="Amaro Gonzalez C."/>
        </authorList>
    </citation>
    <scope>NUCLEOTIDE SEQUENCE</scope>
</reference>
<organism evidence="1">
    <name type="scientific">Anguilla anguilla</name>
    <name type="common">European freshwater eel</name>
    <name type="synonym">Muraena anguilla</name>
    <dbReference type="NCBI Taxonomy" id="7936"/>
    <lineage>
        <taxon>Eukaryota</taxon>
        <taxon>Metazoa</taxon>
        <taxon>Chordata</taxon>
        <taxon>Craniata</taxon>
        <taxon>Vertebrata</taxon>
        <taxon>Euteleostomi</taxon>
        <taxon>Actinopterygii</taxon>
        <taxon>Neopterygii</taxon>
        <taxon>Teleostei</taxon>
        <taxon>Anguilliformes</taxon>
        <taxon>Anguillidae</taxon>
        <taxon>Anguilla</taxon>
    </lineage>
</organism>
<protein>
    <submittedName>
        <fullName evidence="1">Uncharacterized protein</fullName>
    </submittedName>
</protein>
<name>A0A0E9VMZ0_ANGAN</name>
<accession>A0A0E9VMZ0</accession>
<dbReference type="EMBL" id="GBXM01029959">
    <property type="protein sequence ID" value="JAH78618.1"/>
    <property type="molecule type" value="Transcribed_RNA"/>
</dbReference>
<dbReference type="AlphaFoldDB" id="A0A0E9VMZ0"/>
<evidence type="ECO:0000313" key="1">
    <source>
        <dbReference type="EMBL" id="JAH78618.1"/>
    </source>
</evidence>
<sequence length="39" mass="4028">MCLLSAVHSPTVHSPTFCTSVGPDQVCGGSALTSDFVKF</sequence>